<evidence type="ECO:0000313" key="2">
    <source>
        <dbReference type="EMBL" id="QQE75423.1"/>
    </source>
</evidence>
<dbReference type="Proteomes" id="UP000677234">
    <property type="component" value="Chromosome"/>
</dbReference>
<dbReference type="Proteomes" id="UP000595847">
    <property type="component" value="Chromosome"/>
</dbReference>
<dbReference type="EMBL" id="CP073708">
    <property type="protein sequence ID" value="QUO42449.1"/>
    <property type="molecule type" value="Genomic_DNA"/>
</dbReference>
<dbReference type="RefSeq" id="WP_198828951.1">
    <property type="nucleotide sequence ID" value="NZ_CP066308.1"/>
</dbReference>
<gene>
    <name evidence="2" type="ORF">JD108_05785</name>
    <name evidence="3" type="ORF">KDJ56_05465</name>
</gene>
<sequence length="287" mass="32409">MDTVTHALIGLVLYKSIQTENLSRESKRALLFTAVAGSEIPDIDVVSQLWDRGGEYLMWHRGITHSVFLVPLWALLLAALSWLFWRIFDKRIFWLGMLAVFVHITADIFNPWGTGYWEPFSEMRVAIGTVPIIDLVVWALILAGFLLARFGKKPAHLVFRAVACLIVLQFASQTVQGLAIKESAMSRYDQVVLAADFQPGTYKVIGKKGGQVDIVRTSLWAEPVLLHQLTSAEEADLQPLFEQNPEARTLAKWAPMVVVEDTPQRLAIYDPRFFDRGGSFLFESMEK</sequence>
<keyword evidence="1" id="KW-1133">Transmembrane helix</keyword>
<dbReference type="AlphaFoldDB" id="A0A7T5EMM3"/>
<evidence type="ECO:0000256" key="1">
    <source>
        <dbReference type="SAM" id="Phobius"/>
    </source>
</evidence>
<evidence type="ECO:0000313" key="4">
    <source>
        <dbReference type="Proteomes" id="UP000595847"/>
    </source>
</evidence>
<protein>
    <submittedName>
        <fullName evidence="2">Metal-dependent hydrolase</fullName>
    </submittedName>
</protein>
<dbReference type="PANTHER" id="PTHR40031:SF1">
    <property type="entry name" value="MEMBRANE-BOUND METAL-DEPENDENT HYDROLASE"/>
    <property type="match status" value="1"/>
</dbReference>
<dbReference type="PANTHER" id="PTHR40031">
    <property type="entry name" value="HYPOTHETICAL MEMBRANE SPANNING PROTEIN"/>
    <property type="match status" value="1"/>
</dbReference>
<keyword evidence="1" id="KW-0472">Membrane</keyword>
<proteinExistence type="predicted"/>
<dbReference type="EMBL" id="CP066308">
    <property type="protein sequence ID" value="QQE75423.1"/>
    <property type="molecule type" value="Genomic_DNA"/>
</dbReference>
<dbReference type="InterPro" id="IPR007404">
    <property type="entry name" value="YdjM-like"/>
</dbReference>
<evidence type="ECO:0000313" key="5">
    <source>
        <dbReference type="Proteomes" id="UP000677234"/>
    </source>
</evidence>
<dbReference type="InterPro" id="IPR053170">
    <property type="entry name" value="Transcription_regulator"/>
</dbReference>
<reference evidence="2 4" key="1">
    <citation type="submission" date="2020-12" db="EMBL/GenBank/DDBJ databases">
        <title>strain FJAT-54423T represents a novel species of the genus Brevibacillus.</title>
        <authorList>
            <person name="Tang R."/>
        </authorList>
    </citation>
    <scope>NUCLEOTIDE SEQUENCE [LARGE SCALE GENOMIC DNA]</scope>
    <source>
        <strain evidence="2 4">FJAT-54423</strain>
    </source>
</reference>
<accession>A0A7T5EMM3</accession>
<reference evidence="3" key="2">
    <citation type="submission" date="2021-04" db="EMBL/GenBank/DDBJ databases">
        <title>Brevibacillus composti FJAT-54423, complete genome.</title>
        <authorList>
            <person name="Tang R."/>
        </authorList>
    </citation>
    <scope>NUCLEOTIDE SEQUENCE</scope>
    <source>
        <strain evidence="3">FJAT-54424</strain>
    </source>
</reference>
<feature type="transmembrane region" description="Helical" evidence="1">
    <location>
        <begin position="92"/>
        <end position="113"/>
    </location>
</feature>
<dbReference type="Pfam" id="PF04307">
    <property type="entry name" value="YdjM"/>
    <property type="match status" value="1"/>
</dbReference>
<feature type="transmembrane region" description="Helical" evidence="1">
    <location>
        <begin position="63"/>
        <end position="85"/>
    </location>
</feature>
<organism evidence="2 4">
    <name type="scientific">Brevibacillus composti</name>
    <dbReference type="NCBI Taxonomy" id="2796470"/>
    <lineage>
        <taxon>Bacteria</taxon>
        <taxon>Bacillati</taxon>
        <taxon>Bacillota</taxon>
        <taxon>Bacilli</taxon>
        <taxon>Bacillales</taxon>
        <taxon>Paenibacillaceae</taxon>
        <taxon>Brevibacillus</taxon>
    </lineage>
</organism>
<evidence type="ECO:0000313" key="3">
    <source>
        <dbReference type="EMBL" id="QUO42449.1"/>
    </source>
</evidence>
<keyword evidence="2" id="KW-0378">Hydrolase</keyword>
<dbReference type="GO" id="GO:0016787">
    <property type="term" value="F:hydrolase activity"/>
    <property type="evidence" value="ECO:0007669"/>
    <property type="project" value="UniProtKB-KW"/>
</dbReference>
<dbReference type="KEGG" id="bcop:JD108_05785"/>
<keyword evidence="5" id="KW-1185">Reference proteome</keyword>
<keyword evidence="1" id="KW-0812">Transmembrane</keyword>
<feature type="transmembrane region" description="Helical" evidence="1">
    <location>
        <begin position="157"/>
        <end position="179"/>
    </location>
</feature>
<name>A0A7T5EMM3_9BACL</name>
<feature type="transmembrane region" description="Helical" evidence="1">
    <location>
        <begin position="125"/>
        <end position="148"/>
    </location>
</feature>